<gene>
    <name evidence="2" type="ORF">BECKMB1821G_GA0114241_102712</name>
    <name evidence="3" type="ORF">BECKMB1821H_GA0114242_104923</name>
</gene>
<dbReference type="AlphaFoldDB" id="A0A451BDC2"/>
<dbReference type="Pfam" id="PF01695">
    <property type="entry name" value="IstB_IS21"/>
    <property type="match status" value="1"/>
</dbReference>
<dbReference type="InterPro" id="IPR002611">
    <property type="entry name" value="IstB_ATP-bd"/>
</dbReference>
<reference evidence="3" key="1">
    <citation type="submission" date="2019-02" db="EMBL/GenBank/DDBJ databases">
        <authorList>
            <person name="Gruber-Vodicka R. H."/>
            <person name="Seah K. B. B."/>
        </authorList>
    </citation>
    <scope>NUCLEOTIDE SEQUENCE</scope>
    <source>
        <strain evidence="2">BECK_BZ197</strain>
        <strain evidence="3">BECK_BZ198</strain>
    </source>
</reference>
<feature type="domain" description="IstB-like ATP-binding" evidence="1">
    <location>
        <begin position="2"/>
        <end position="54"/>
    </location>
</feature>
<name>A0A451BDC2_9GAMM</name>
<evidence type="ECO:0000313" key="3">
    <source>
        <dbReference type="EMBL" id="VFK76284.1"/>
    </source>
</evidence>
<evidence type="ECO:0000313" key="2">
    <source>
        <dbReference type="EMBL" id="VFK27335.1"/>
    </source>
</evidence>
<dbReference type="GO" id="GO:0005524">
    <property type="term" value="F:ATP binding"/>
    <property type="evidence" value="ECO:0007669"/>
    <property type="project" value="InterPro"/>
</dbReference>
<protein>
    <submittedName>
        <fullName evidence="3">IstB-like ATP binding protein</fullName>
    </submittedName>
</protein>
<proteinExistence type="predicted"/>
<dbReference type="EMBL" id="CAADFO010000027">
    <property type="protein sequence ID" value="VFK27335.1"/>
    <property type="molecule type" value="Genomic_DNA"/>
</dbReference>
<evidence type="ECO:0000259" key="1">
    <source>
        <dbReference type="Pfam" id="PF01695"/>
    </source>
</evidence>
<sequence length="127" mass="14505">MELLEDRHGLGSTLIASQLPVDSWHEYEYIGEATLADAILRLIHNAHRLPLLNSCAGYHQKLHLVHLNSDEKKEKEKEEEKLTIVTDQSELPSLSCVRTGHDHWNHRSPSLECAHRSRFPLAKEQGV</sequence>
<organism evidence="3">
    <name type="scientific">Candidatus Kentrum sp. MB</name>
    <dbReference type="NCBI Taxonomy" id="2138164"/>
    <lineage>
        <taxon>Bacteria</taxon>
        <taxon>Pseudomonadati</taxon>
        <taxon>Pseudomonadota</taxon>
        <taxon>Gammaproteobacteria</taxon>
        <taxon>Candidatus Kentrum</taxon>
    </lineage>
</organism>
<accession>A0A451BDC2</accession>
<dbReference type="EMBL" id="CAADGH010000049">
    <property type="protein sequence ID" value="VFK76284.1"/>
    <property type="molecule type" value="Genomic_DNA"/>
</dbReference>